<evidence type="ECO:0000313" key="4">
    <source>
        <dbReference type="Proteomes" id="UP000322814"/>
    </source>
</evidence>
<dbReference type="RefSeq" id="WP_147771254.1">
    <property type="nucleotide sequence ID" value="NZ_SAYB01000006.1"/>
</dbReference>
<dbReference type="EMBL" id="SAYB01000006">
    <property type="protein sequence ID" value="TXJ36098.1"/>
    <property type="molecule type" value="Genomic_DNA"/>
</dbReference>
<evidence type="ECO:0000256" key="2">
    <source>
        <dbReference type="SAM" id="Phobius"/>
    </source>
</evidence>
<name>A0A5C8EF43_9SPIR</name>
<organism evidence="3 4">
    <name type="scientific">Brachyspira aalborgi</name>
    <dbReference type="NCBI Taxonomy" id="29522"/>
    <lineage>
        <taxon>Bacteria</taxon>
        <taxon>Pseudomonadati</taxon>
        <taxon>Spirochaetota</taxon>
        <taxon>Spirochaetia</taxon>
        <taxon>Brachyspirales</taxon>
        <taxon>Brachyspiraceae</taxon>
        <taxon>Brachyspira</taxon>
    </lineage>
</organism>
<protein>
    <recommendedName>
        <fullName evidence="5">Pentapeptide repeat-containing protein</fullName>
    </recommendedName>
</protein>
<feature type="coiled-coil region" evidence="1">
    <location>
        <begin position="358"/>
        <end position="385"/>
    </location>
</feature>
<keyword evidence="1" id="KW-0175">Coiled coil</keyword>
<dbReference type="Proteomes" id="UP000322814">
    <property type="component" value="Unassembled WGS sequence"/>
</dbReference>
<feature type="transmembrane region" description="Helical" evidence="2">
    <location>
        <begin position="550"/>
        <end position="570"/>
    </location>
</feature>
<keyword evidence="2" id="KW-0472">Membrane</keyword>
<proteinExistence type="predicted"/>
<evidence type="ECO:0000256" key="1">
    <source>
        <dbReference type="SAM" id="Coils"/>
    </source>
</evidence>
<keyword evidence="2" id="KW-1133">Transmembrane helix</keyword>
<evidence type="ECO:0008006" key="5">
    <source>
        <dbReference type="Google" id="ProtNLM"/>
    </source>
</evidence>
<dbReference type="AlphaFoldDB" id="A0A5C8EF43"/>
<evidence type="ECO:0000313" key="3">
    <source>
        <dbReference type="EMBL" id="TXJ36098.1"/>
    </source>
</evidence>
<feature type="transmembrane region" description="Helical" evidence="2">
    <location>
        <begin position="510"/>
        <end position="530"/>
    </location>
</feature>
<comment type="caution">
    <text evidence="3">The sequence shown here is derived from an EMBL/GenBank/DDBJ whole genome shotgun (WGS) entry which is preliminary data.</text>
</comment>
<sequence>MENKEIQNISLEDLFNNIKFISNEITIKYKCENDKIIITPIKNKENIIIYNSLFAILNKQKNNKIIENIYLNKDNICIKSECIFDLSKSKNKNIYFNNLNFIEKAIFILPDNADFFLSFENCIFKKEFEFGKENKIIFNKKIDFKNCEFKDTFDVFNIEFIEKVSFDNVKFGTNFKNDLSSLYINILFQNITFKNSLIFKKCSFYSITYFSEINFLDNTSFINSKFFRNFTIEKCEFMKTAEFTFVTFLNSIMFNYLKFHGNVIFTNALMCYDISLMDVLFKDAQSVQFAGLVIATDFKTIENKINNYAIKDLHYNKINIASIIQDSFRIIKDILITQHNILLATSWGKLELYTNEILLKKELKINKLENDIEKLEDEENQLKYKKQIEIIKTNRYSKILMRFLLLFYRKTSDHHTDLFKIIKCIIILLGYFTLTLFFCKYGTDLKLFFDNHNKNEILQFIFNFIPTLIINNEFYFILLFGFIAYLSFCFYLIIKVIAIIKLKYRKILNFCFNLIIMFIGIIGTCMLIITNPKYIFGIANLFNPNQSYSGLENIIITIYSILAILFMYSLQKTARQKSIISN</sequence>
<gene>
    <name evidence="3" type="ORF">EPJ78_08910</name>
</gene>
<accession>A0A5C8EF43</accession>
<reference evidence="3 4" key="1">
    <citation type="journal article" date="1992" name="Lakartidningen">
        <title>[Penicillin V and not amoxicillin is the first choice preparation in acute otitis].</title>
        <authorList>
            <person name="Kamme C."/>
            <person name="Lundgren K."/>
            <person name="Prellner K."/>
        </authorList>
    </citation>
    <scope>NUCLEOTIDE SEQUENCE [LARGE SCALE GENOMIC DNA]</scope>
    <source>
        <strain evidence="3 4">PC4580III</strain>
    </source>
</reference>
<feature type="transmembrane region" description="Helical" evidence="2">
    <location>
        <begin position="474"/>
        <end position="498"/>
    </location>
</feature>
<keyword evidence="2" id="KW-0812">Transmembrane</keyword>
<feature type="transmembrane region" description="Helical" evidence="2">
    <location>
        <begin position="418"/>
        <end position="438"/>
    </location>
</feature>